<dbReference type="InterPro" id="IPR011611">
    <property type="entry name" value="PfkB_dom"/>
</dbReference>
<protein>
    <submittedName>
        <fullName evidence="7">2-dehydro-3-deoxygluconokinase</fullName>
    </submittedName>
</protein>
<keyword evidence="3" id="KW-0547">Nucleotide-binding</keyword>
<dbReference type="EMBL" id="AP023366">
    <property type="protein sequence ID" value="BCJ87598.1"/>
    <property type="molecule type" value="Genomic_DNA"/>
</dbReference>
<evidence type="ECO:0000256" key="1">
    <source>
        <dbReference type="ARBA" id="ARBA00010688"/>
    </source>
</evidence>
<dbReference type="GO" id="GO:0016301">
    <property type="term" value="F:kinase activity"/>
    <property type="evidence" value="ECO:0007669"/>
    <property type="project" value="UniProtKB-KW"/>
</dbReference>
<keyword evidence="8" id="KW-1185">Reference proteome</keyword>
<accession>A0A7I8DBQ4</accession>
<evidence type="ECO:0000256" key="4">
    <source>
        <dbReference type="ARBA" id="ARBA00022777"/>
    </source>
</evidence>
<dbReference type="Gene3D" id="3.40.1190.20">
    <property type="match status" value="1"/>
</dbReference>
<dbReference type="Proteomes" id="UP000593802">
    <property type="component" value="Chromosome"/>
</dbReference>
<evidence type="ECO:0000256" key="5">
    <source>
        <dbReference type="ARBA" id="ARBA00022840"/>
    </source>
</evidence>
<evidence type="ECO:0000256" key="3">
    <source>
        <dbReference type="ARBA" id="ARBA00022741"/>
    </source>
</evidence>
<dbReference type="RefSeq" id="WP_318978526.1">
    <property type="nucleotide sequence ID" value="NZ_AP023366.1"/>
</dbReference>
<reference evidence="7 8" key="1">
    <citation type="submission" date="2020-08" db="EMBL/GenBank/DDBJ databases">
        <title>Complete Genome Sequence of Effusibacillus dendaii Strain skT53, Isolated from Farmland soil.</title>
        <authorList>
            <person name="Konishi T."/>
            <person name="Kawasaki H."/>
        </authorList>
    </citation>
    <scope>NUCLEOTIDE SEQUENCE [LARGE SCALE GENOMIC DNA]</scope>
    <source>
        <strain evidence="8">skT53</strain>
    </source>
</reference>
<comment type="similarity">
    <text evidence="1">Belongs to the carbohydrate kinase PfkB family.</text>
</comment>
<dbReference type="PANTHER" id="PTHR43085:SF1">
    <property type="entry name" value="PSEUDOURIDINE KINASE-RELATED"/>
    <property type="match status" value="1"/>
</dbReference>
<evidence type="ECO:0000256" key="2">
    <source>
        <dbReference type="ARBA" id="ARBA00022679"/>
    </source>
</evidence>
<feature type="domain" description="Carbohydrate kinase PfkB" evidence="6">
    <location>
        <begin position="27"/>
        <end position="323"/>
    </location>
</feature>
<dbReference type="CDD" id="cd01166">
    <property type="entry name" value="KdgK"/>
    <property type="match status" value="1"/>
</dbReference>
<sequence>MPSGTHLESTSAVLSGEPVCQAKRGLDVVTFGETMVLFNPVSVGPLRYANQFEKTIGGAESNLAIGLTRLGHQVGWISRLGNDEFGLFVHNFIRGEGVDTSQVVFDDQHPTAVFFKERQIGREPNVYYYRKGSAASQMTPADIDPSYLKRAKYLHITGITPALSDSCAKTVEYALQLAAENGVTVVFDPNIRLKLWTKEKAREVLMKIARQSDIVMPGLEEGEILTGETSPERIAACLLENGSKLAVIKTGERGAYYATKQDADYVAGYPVQQIIDPIGAGDAFAAGVISGLLRGWTYREAVQLGNRVGAYALTVVGDIEGLPFWSQISLDMDRPNKPDVCR</sequence>
<keyword evidence="4 7" id="KW-0418">Kinase</keyword>
<dbReference type="PROSITE" id="PS00584">
    <property type="entry name" value="PFKB_KINASES_2"/>
    <property type="match status" value="1"/>
</dbReference>
<gene>
    <name evidence="7" type="ORF">skT53_25830</name>
</gene>
<evidence type="ECO:0000259" key="6">
    <source>
        <dbReference type="Pfam" id="PF00294"/>
    </source>
</evidence>
<dbReference type="AlphaFoldDB" id="A0A7I8DBQ4"/>
<evidence type="ECO:0000313" key="8">
    <source>
        <dbReference type="Proteomes" id="UP000593802"/>
    </source>
</evidence>
<name>A0A7I8DBQ4_9BACL</name>
<keyword evidence="2" id="KW-0808">Transferase</keyword>
<dbReference type="GO" id="GO:0005524">
    <property type="term" value="F:ATP binding"/>
    <property type="evidence" value="ECO:0007669"/>
    <property type="project" value="UniProtKB-KW"/>
</dbReference>
<dbReference type="SUPFAM" id="SSF53613">
    <property type="entry name" value="Ribokinase-like"/>
    <property type="match status" value="1"/>
</dbReference>
<proteinExistence type="inferred from homology"/>
<dbReference type="KEGG" id="eff:skT53_25830"/>
<dbReference type="PANTHER" id="PTHR43085">
    <property type="entry name" value="HEXOKINASE FAMILY MEMBER"/>
    <property type="match status" value="1"/>
</dbReference>
<dbReference type="InterPro" id="IPR050306">
    <property type="entry name" value="PfkB_Carbo_kinase"/>
</dbReference>
<dbReference type="InterPro" id="IPR029056">
    <property type="entry name" value="Ribokinase-like"/>
</dbReference>
<evidence type="ECO:0000313" key="7">
    <source>
        <dbReference type="EMBL" id="BCJ87598.1"/>
    </source>
</evidence>
<dbReference type="Pfam" id="PF00294">
    <property type="entry name" value="PfkB"/>
    <property type="match status" value="1"/>
</dbReference>
<organism evidence="7 8">
    <name type="scientific">Effusibacillus dendaii</name>
    <dbReference type="NCBI Taxonomy" id="2743772"/>
    <lineage>
        <taxon>Bacteria</taxon>
        <taxon>Bacillati</taxon>
        <taxon>Bacillota</taxon>
        <taxon>Bacilli</taxon>
        <taxon>Bacillales</taxon>
        <taxon>Alicyclobacillaceae</taxon>
        <taxon>Effusibacillus</taxon>
    </lineage>
</organism>
<keyword evidence="5" id="KW-0067">ATP-binding</keyword>
<dbReference type="InterPro" id="IPR002173">
    <property type="entry name" value="Carboh/pur_kinase_PfkB_CS"/>
</dbReference>